<comment type="function">
    <text evidence="6">Forms chloride channels.</text>
</comment>
<dbReference type="GO" id="GO:0034707">
    <property type="term" value="C:chloride channel complex"/>
    <property type="evidence" value="ECO:0007669"/>
    <property type="project" value="UniProtKB-KW"/>
</dbReference>
<dbReference type="EMBL" id="KB292039">
    <property type="protein sequence ID" value="ELU18224.1"/>
    <property type="molecule type" value="Genomic_DNA"/>
</dbReference>
<keyword evidence="6" id="KW-1003">Cell membrane</keyword>
<evidence type="ECO:0000256" key="6">
    <source>
        <dbReference type="RuleBase" id="RU363126"/>
    </source>
</evidence>
<keyword evidence="6" id="KW-0868">Chloride</keyword>
<accession>R7VHZ9</accession>
<gene>
    <name evidence="7" type="ORF">CAPTEDRAFT_194394</name>
</gene>
<dbReference type="FunCoup" id="R7VHZ9">
    <property type="interactions" value="144"/>
</dbReference>
<keyword evidence="6" id="KW-0407">Ion channel</keyword>
<evidence type="ECO:0000313" key="8">
    <source>
        <dbReference type="EnsemblMetazoa" id="CapteP194394"/>
    </source>
</evidence>
<dbReference type="InterPro" id="IPR021134">
    <property type="entry name" value="Bestrophin-like"/>
</dbReference>
<reference evidence="9" key="1">
    <citation type="submission" date="2012-12" db="EMBL/GenBank/DDBJ databases">
        <authorList>
            <person name="Hellsten U."/>
            <person name="Grimwood J."/>
            <person name="Chapman J.A."/>
            <person name="Shapiro H."/>
            <person name="Aerts A."/>
            <person name="Otillar R.P."/>
            <person name="Terry A.Y."/>
            <person name="Boore J.L."/>
            <person name="Simakov O."/>
            <person name="Marletaz F."/>
            <person name="Cho S.-J."/>
            <person name="Edsinger-Gonzales E."/>
            <person name="Havlak P."/>
            <person name="Kuo D.-H."/>
            <person name="Larsson T."/>
            <person name="Lv J."/>
            <person name="Arendt D."/>
            <person name="Savage R."/>
            <person name="Osoegawa K."/>
            <person name="de Jong P."/>
            <person name="Lindberg D.R."/>
            <person name="Seaver E.C."/>
            <person name="Weisblat D.A."/>
            <person name="Putnam N.H."/>
            <person name="Grigoriev I.V."/>
            <person name="Rokhsar D.S."/>
        </authorList>
    </citation>
    <scope>NUCLEOTIDE SEQUENCE</scope>
    <source>
        <strain evidence="9">I ESC-2004</strain>
    </source>
</reference>
<keyword evidence="6" id="KW-0869">Chloride channel</keyword>
<keyword evidence="4 6" id="KW-0472">Membrane</keyword>
<dbReference type="EMBL" id="AMQN01016411">
    <property type="status" value="NOT_ANNOTATED_CDS"/>
    <property type="molecule type" value="Genomic_DNA"/>
</dbReference>
<name>R7VHZ9_CAPTE</name>
<dbReference type="PANTHER" id="PTHR10736">
    <property type="entry name" value="BESTROPHIN"/>
    <property type="match status" value="1"/>
</dbReference>
<evidence type="ECO:0000256" key="5">
    <source>
        <dbReference type="ARBA" id="ARBA00034769"/>
    </source>
</evidence>
<reference evidence="7 9" key="2">
    <citation type="journal article" date="2013" name="Nature">
        <title>Insights into bilaterian evolution from three spiralian genomes.</title>
        <authorList>
            <person name="Simakov O."/>
            <person name="Marletaz F."/>
            <person name="Cho S.J."/>
            <person name="Edsinger-Gonzales E."/>
            <person name="Havlak P."/>
            <person name="Hellsten U."/>
            <person name="Kuo D.H."/>
            <person name="Larsson T."/>
            <person name="Lv J."/>
            <person name="Arendt D."/>
            <person name="Savage R."/>
            <person name="Osoegawa K."/>
            <person name="de Jong P."/>
            <person name="Grimwood J."/>
            <person name="Chapman J.A."/>
            <person name="Shapiro H."/>
            <person name="Aerts A."/>
            <person name="Otillar R.P."/>
            <person name="Terry A.Y."/>
            <person name="Boore J.L."/>
            <person name="Grigoriev I.V."/>
            <person name="Lindberg D.R."/>
            <person name="Seaver E.C."/>
            <person name="Weisblat D.A."/>
            <person name="Putnam N.H."/>
            <person name="Rokhsar D.S."/>
        </authorList>
    </citation>
    <scope>NUCLEOTIDE SEQUENCE</scope>
    <source>
        <strain evidence="7 9">I ESC-2004</strain>
    </source>
</reference>
<dbReference type="AlphaFoldDB" id="R7VHZ9"/>
<evidence type="ECO:0000256" key="2">
    <source>
        <dbReference type="ARBA" id="ARBA00022692"/>
    </source>
</evidence>
<keyword evidence="6" id="KW-0813">Transport</keyword>
<reference evidence="8" key="3">
    <citation type="submission" date="2015-06" db="UniProtKB">
        <authorList>
            <consortium name="EnsemblMetazoa"/>
        </authorList>
    </citation>
    <scope>IDENTIFICATION</scope>
</reference>
<dbReference type="GO" id="GO:0005886">
    <property type="term" value="C:plasma membrane"/>
    <property type="evidence" value="ECO:0007669"/>
    <property type="project" value="UniProtKB-SubCell"/>
</dbReference>
<keyword evidence="3 6" id="KW-1133">Transmembrane helix</keyword>
<organism evidence="7">
    <name type="scientific">Capitella teleta</name>
    <name type="common">Polychaete worm</name>
    <dbReference type="NCBI Taxonomy" id="283909"/>
    <lineage>
        <taxon>Eukaryota</taxon>
        <taxon>Metazoa</taxon>
        <taxon>Spiralia</taxon>
        <taxon>Lophotrochozoa</taxon>
        <taxon>Annelida</taxon>
        <taxon>Polychaeta</taxon>
        <taxon>Sedentaria</taxon>
        <taxon>Scolecida</taxon>
        <taxon>Capitellidae</taxon>
        <taxon>Capitella</taxon>
    </lineage>
</organism>
<dbReference type="PANTHER" id="PTHR10736:SF65">
    <property type="entry name" value="BESTROPHIN 1, ISOFORM C-RELATED"/>
    <property type="match status" value="1"/>
</dbReference>
<dbReference type="InterPro" id="IPR000615">
    <property type="entry name" value="Bestrophin"/>
</dbReference>
<dbReference type="OMA" id="APECGCG"/>
<dbReference type="OrthoDB" id="201595at2759"/>
<keyword evidence="2 6" id="KW-0812">Transmembrane</keyword>
<feature type="transmembrane region" description="Helical" evidence="6">
    <location>
        <begin position="267"/>
        <end position="284"/>
    </location>
</feature>
<feature type="transmembrane region" description="Helical" evidence="6">
    <location>
        <begin position="75"/>
        <end position="94"/>
    </location>
</feature>
<evidence type="ECO:0000313" key="9">
    <source>
        <dbReference type="Proteomes" id="UP000014760"/>
    </source>
</evidence>
<comment type="similarity">
    <text evidence="5 6">Belongs to the anion channel-forming bestrophin (TC 1.A.46) family. Calcium-sensitive chloride channel subfamily.</text>
</comment>
<evidence type="ECO:0000256" key="3">
    <source>
        <dbReference type="ARBA" id="ARBA00022989"/>
    </source>
</evidence>
<proteinExistence type="inferred from homology"/>
<evidence type="ECO:0000256" key="4">
    <source>
        <dbReference type="ARBA" id="ARBA00023136"/>
    </source>
</evidence>
<feature type="transmembrane region" description="Helical" evidence="6">
    <location>
        <begin position="128"/>
        <end position="147"/>
    </location>
</feature>
<dbReference type="Pfam" id="PF01062">
    <property type="entry name" value="Bestrophin"/>
    <property type="match status" value="1"/>
</dbReference>
<dbReference type="EnsemblMetazoa" id="CapteT194394">
    <property type="protein sequence ID" value="CapteP194394"/>
    <property type="gene ID" value="CapteG194394"/>
</dbReference>
<sequence length="376" mass="44185">MTVTYTAQVATSSSTCFLKLLLRWKASIYKLVWKDFLVFCFSFFLLSFIYRFALNADQKHIFEQVAIYCDTFNNLIPVSFVLGFYVTLVVGRWWDQFNSIPWPDRLALFVTANLHGHDERGRLMRRTLMRYVCLSYLITMSSISAPVKKRFPNFTKMTEAGFMLANEQEILENIKASFNKYFVPLAWTTSIINRARKEGRIKDDFAVKTLIDEVNSFRGMLGGLFNYDWISIPLVYTQVVTLAVYMFFISCLMGRQFLEQDGDTPDIYFPLFTFLQFFFYMGWLKVAEVLVNPFGDDDDDFDVNALIDRNLSLSYLVVDEMHAEHPELIKDQYWDEHDFELPYTVASESYRPTNLYLGRTLYMEESIWKPEPRQVP</sequence>
<keyword evidence="9" id="KW-1185">Reference proteome</keyword>
<dbReference type="Proteomes" id="UP000014760">
    <property type="component" value="Unassembled WGS sequence"/>
</dbReference>
<comment type="subcellular location">
    <subcellularLocation>
        <location evidence="6">Cell membrane</location>
        <topology evidence="6">Multi-pass membrane protein</topology>
    </subcellularLocation>
    <subcellularLocation>
        <location evidence="1">Membrane</location>
    </subcellularLocation>
</comment>
<keyword evidence="6" id="KW-0406">Ion transport</keyword>
<protein>
    <recommendedName>
        <fullName evidence="6">Bestrophin homolog</fullName>
    </recommendedName>
</protein>
<dbReference type="HOGENOM" id="CLU_018069_0_1_1"/>
<evidence type="ECO:0000313" key="7">
    <source>
        <dbReference type="EMBL" id="ELU18224.1"/>
    </source>
</evidence>
<feature type="transmembrane region" description="Helical" evidence="6">
    <location>
        <begin position="234"/>
        <end position="255"/>
    </location>
</feature>
<evidence type="ECO:0000256" key="1">
    <source>
        <dbReference type="ARBA" id="ARBA00004370"/>
    </source>
</evidence>
<feature type="transmembrane region" description="Helical" evidence="6">
    <location>
        <begin position="36"/>
        <end position="54"/>
    </location>
</feature>
<dbReference type="STRING" id="283909.R7VHZ9"/>
<dbReference type="GO" id="GO:0005254">
    <property type="term" value="F:chloride channel activity"/>
    <property type="evidence" value="ECO:0007669"/>
    <property type="project" value="UniProtKB-KW"/>
</dbReference>